<sequence>MIQSEKQRHNGDEEVCIANGVSYEKIPQEGSSITALEVFFSGYPRMVGLSLFPRLCQLTLVGQSISHIKGLESCPLLREFWVVECQLTDISGLQNCHQLQKLYLYDNQISKIENLESLVNLQVLWLNNNFITHIEVWILDPNISIENLNLSGNKICSFKELTLLAPLTCLRVLGLKDPQSSPTPVCLLCNYATHVLYHMPGLQRLDTYDVSSKHLKDAAESTVIKKMMYYNMRVRTAQRNLAETQANLLENKRNLLQLPEDRIRALNYALKNLECELSEVQALCRKSARTWEDGLSPLSEGSGDRSDTLADITRDPGLEHKILSKLDTLKERLQFWNRKLEEIESWYQRDLAQATKRNEMMVYFLLMELETVGNIRFEEGCSTDPWFTSCYDLLLSRFCAWDYKAHGITGIKINRIIRIHNRSLRLRFEDKLHTLLASEESTMNYKRWLEYLFYVSDPERTSEKNEMLHIPEDGFKTADMYKALGRERAVPLSNSLSVTDSPRIEYTQRQANQGTSKQSIDPLLFRHGQLIVSKVFLGRSFPIHEGNSVDALNYPKAHSVYRNVSPDGCDCSLRQSQWFVFDRELVLPEYLIDFEYITQVGKSIPCLSFNVPIFVNPPNNSRETLNMEPMLKPRPKLLCLDEKTLLNVARANVLSQITVLNLHGNSLSKLKEISRLTALRRLTISFNEFTQLDDISHMPNLEFVDASYNHLLTLEGLRGLGRLNQLDLRWNQLTRAREETAVLRKHAPTLLRLDTRHNPWHRPEAVRMTVLGRLISLTHLDDMLVTEEEAGAAVQMAAGSRISQASLLAHSRTDSERPRSLSLLSAAQLLDQLSPSPWDITGDLEQGWTTKITALNLDSQRLSRLTNLDKLVNLRWASFNDNNISKVEGLDNCQHLEELSLNDNCISRLDGVSKLHQLTKLSVNGNQLSCLDGTVLDRMPNLHFLSVENNCIGSLNGVHRARSLFELYIGNNIITSTRDIYHLKALTNLIILDLYGNPLVEKLESYRIYVVFHLPSLKALDGVAVEMTECENAKDVFGGRLTPDMVAEKLGHSNYSDVVDLNLQSSAISMVDLAPADLFHNMRSVNLEHNNLTSFSGLVYLPNIKALCLNYNHIESILPRQKAQAPLTNRQILYHKVNSSGYGQQGSSKGSSLEPLMSSLEVLHLSHNGISNMANLQLSRLTNLKALFLQGNEISQVEGLEGLHQLRELVLDRNRIKALGENSFFGQAFLLELHLAENRLRELNHLQPLTELRRLFLGMNKLQVPLLQQSSSVLQLQVIVLSGNTEPFICIHILHVPWGRETPPCPAPLSQLQNVDEVWH</sequence>
<dbReference type="SMART" id="SM00365">
    <property type="entry name" value="LRR_SD22"/>
    <property type="match status" value="10"/>
</dbReference>
<dbReference type="SUPFAM" id="SSF52058">
    <property type="entry name" value="L domain-like"/>
    <property type="match status" value="2"/>
</dbReference>
<dbReference type="Ensembl" id="ENSOMYT00000055281.2">
    <property type="protein sequence ID" value="ENSOMYP00000050860.2"/>
    <property type="gene ID" value="ENSOMYG00000022976.2"/>
</dbReference>
<dbReference type="InterPro" id="IPR001611">
    <property type="entry name" value="Leu-rich_rpt"/>
</dbReference>
<dbReference type="InterPro" id="IPR003591">
    <property type="entry name" value="Leu-rich_rpt_typical-subtyp"/>
</dbReference>
<proteinExistence type="predicted"/>
<reference evidence="4" key="3">
    <citation type="submission" date="2025-09" db="UniProtKB">
        <authorList>
            <consortium name="Ensembl"/>
        </authorList>
    </citation>
    <scope>IDENTIFICATION</scope>
</reference>
<dbReference type="SMART" id="SM00369">
    <property type="entry name" value="LRR_TYP"/>
    <property type="match status" value="10"/>
</dbReference>
<dbReference type="PANTHER" id="PTHR46652:SF3">
    <property type="entry name" value="LEUCINE-RICH REPEAT-CONTAINING PROTEIN 9"/>
    <property type="match status" value="1"/>
</dbReference>
<organism evidence="4 5">
    <name type="scientific">Oncorhynchus mykiss</name>
    <name type="common">Rainbow trout</name>
    <name type="synonym">Salmo gairdneri</name>
    <dbReference type="NCBI Taxonomy" id="8022"/>
    <lineage>
        <taxon>Eukaryota</taxon>
        <taxon>Metazoa</taxon>
        <taxon>Chordata</taxon>
        <taxon>Craniata</taxon>
        <taxon>Vertebrata</taxon>
        <taxon>Euteleostomi</taxon>
        <taxon>Actinopterygii</taxon>
        <taxon>Neopterygii</taxon>
        <taxon>Teleostei</taxon>
        <taxon>Protacanthopterygii</taxon>
        <taxon>Salmoniformes</taxon>
        <taxon>Salmonidae</taxon>
        <taxon>Salmoninae</taxon>
        <taxon>Oncorhynchus</taxon>
    </lineage>
</organism>
<protein>
    <submittedName>
        <fullName evidence="4">Leucine rich repeat containing 9</fullName>
    </submittedName>
</protein>
<dbReference type="Pfam" id="PF13855">
    <property type="entry name" value="LRR_8"/>
    <property type="match status" value="1"/>
</dbReference>
<dbReference type="GeneTree" id="ENSGT00940000158583"/>
<evidence type="ECO:0000256" key="3">
    <source>
        <dbReference type="SAM" id="Coils"/>
    </source>
</evidence>
<evidence type="ECO:0000313" key="4">
    <source>
        <dbReference type="Ensembl" id="ENSOMYP00000050860.2"/>
    </source>
</evidence>
<dbReference type="PROSITE" id="PS51450">
    <property type="entry name" value="LRR"/>
    <property type="match status" value="9"/>
</dbReference>
<evidence type="ECO:0000256" key="1">
    <source>
        <dbReference type="ARBA" id="ARBA00022614"/>
    </source>
</evidence>
<dbReference type="InterPro" id="IPR050836">
    <property type="entry name" value="SDS22/Internalin_LRR"/>
</dbReference>
<reference evidence="4" key="2">
    <citation type="submission" date="2025-08" db="UniProtKB">
        <authorList>
            <consortium name="Ensembl"/>
        </authorList>
    </citation>
    <scope>IDENTIFICATION</scope>
</reference>
<dbReference type="Gene3D" id="3.80.10.10">
    <property type="entry name" value="Ribonuclease Inhibitor"/>
    <property type="match status" value="6"/>
</dbReference>
<keyword evidence="3" id="KW-0175">Coiled coil</keyword>
<keyword evidence="1" id="KW-0433">Leucine-rich repeat</keyword>
<dbReference type="Pfam" id="PF12799">
    <property type="entry name" value="LRR_4"/>
    <property type="match status" value="2"/>
</dbReference>
<accession>A0A8C7RFC4</accession>
<dbReference type="Proteomes" id="UP000694395">
    <property type="component" value="Chromosome 25"/>
</dbReference>
<evidence type="ECO:0000256" key="2">
    <source>
        <dbReference type="ARBA" id="ARBA00022737"/>
    </source>
</evidence>
<evidence type="ECO:0000313" key="5">
    <source>
        <dbReference type="Proteomes" id="UP000694395"/>
    </source>
</evidence>
<reference evidence="4" key="1">
    <citation type="submission" date="2020-07" db="EMBL/GenBank/DDBJ databases">
        <title>A long reads based de novo assembly of the rainbow trout Arlee double haploid line genome.</title>
        <authorList>
            <person name="Gao G."/>
            <person name="Palti Y."/>
        </authorList>
    </citation>
    <scope>NUCLEOTIDE SEQUENCE [LARGE SCALE GENOMIC DNA]</scope>
</reference>
<gene>
    <name evidence="4" type="primary">lrrc9</name>
</gene>
<dbReference type="InterPro" id="IPR032675">
    <property type="entry name" value="LRR_dom_sf"/>
</dbReference>
<keyword evidence="2" id="KW-0677">Repeat</keyword>
<dbReference type="InterPro" id="IPR025875">
    <property type="entry name" value="Leu-rich_rpt_4"/>
</dbReference>
<dbReference type="PANTHER" id="PTHR46652">
    <property type="entry name" value="LEUCINE-RICH REPEAT AND IQ DOMAIN-CONTAINING PROTEIN 1-RELATED"/>
    <property type="match status" value="1"/>
</dbReference>
<name>A0A8C7RFC4_ONCMY</name>
<dbReference type="Gene3D" id="3.90.228.10">
    <property type="match status" value="1"/>
</dbReference>
<feature type="coiled-coil region" evidence="3">
    <location>
        <begin position="234"/>
        <end position="290"/>
    </location>
</feature>
<keyword evidence="5" id="KW-1185">Reference proteome</keyword>